<dbReference type="Gene3D" id="1.10.1200.10">
    <property type="entry name" value="ACP-like"/>
    <property type="match status" value="1"/>
</dbReference>
<dbReference type="PROSITE" id="PS50075">
    <property type="entry name" value="CARRIER"/>
    <property type="match status" value="1"/>
</dbReference>
<dbReference type="NCBIfam" id="NF006617">
    <property type="entry name" value="PRK09184.1"/>
    <property type="match status" value="1"/>
</dbReference>
<gene>
    <name evidence="2" type="ORF">PITCH_A2030060</name>
</gene>
<dbReference type="InterPro" id="IPR009081">
    <property type="entry name" value="PP-bd_ACP"/>
</dbReference>
<reference evidence="2" key="1">
    <citation type="submission" date="2018-01" db="EMBL/GenBank/DDBJ databases">
        <authorList>
            <person name="Regsiter A."/>
            <person name="William W."/>
        </authorList>
    </citation>
    <scope>NUCLEOTIDE SEQUENCE</scope>
    <source>
        <strain evidence="2">TRIP AH-1</strain>
    </source>
</reference>
<dbReference type="Pfam" id="PF00550">
    <property type="entry name" value="PP-binding"/>
    <property type="match status" value="1"/>
</dbReference>
<dbReference type="EMBL" id="OJIN01000117">
    <property type="protein sequence ID" value="SPD73916.1"/>
    <property type="molecule type" value="Genomic_DNA"/>
</dbReference>
<name>A0A445MWP7_9BACT</name>
<organism evidence="2">
    <name type="scientific">uncultured Desulfobacterium sp</name>
    <dbReference type="NCBI Taxonomy" id="201089"/>
    <lineage>
        <taxon>Bacteria</taxon>
        <taxon>Pseudomonadati</taxon>
        <taxon>Thermodesulfobacteriota</taxon>
        <taxon>Desulfobacteria</taxon>
        <taxon>Desulfobacterales</taxon>
        <taxon>Desulfobacteriaceae</taxon>
        <taxon>Desulfobacterium</taxon>
        <taxon>environmental samples</taxon>
    </lineage>
</organism>
<protein>
    <recommendedName>
        <fullName evidence="1">Carrier domain-containing protein</fullName>
    </recommendedName>
</protein>
<evidence type="ECO:0000313" key="2">
    <source>
        <dbReference type="EMBL" id="SPD73916.1"/>
    </source>
</evidence>
<dbReference type="InterPro" id="IPR036736">
    <property type="entry name" value="ACP-like_sf"/>
</dbReference>
<evidence type="ECO:0000259" key="1">
    <source>
        <dbReference type="PROSITE" id="PS50075"/>
    </source>
</evidence>
<sequence length="86" mass="9478">MDKEALKSELKLLIVETLRLEDVNPDSIVDKDPIFGDGLGLDSIDALELVVAIEKKYGVLIEDEEVGMEAFASIDALADFIIKKRS</sequence>
<accession>A0A445MWP7</accession>
<feature type="domain" description="Carrier" evidence="1">
    <location>
        <begin position="4"/>
        <end position="85"/>
    </location>
</feature>
<dbReference type="AlphaFoldDB" id="A0A445MWP7"/>
<proteinExistence type="predicted"/>
<dbReference type="SUPFAM" id="SSF47336">
    <property type="entry name" value="ACP-like"/>
    <property type="match status" value="1"/>
</dbReference>